<dbReference type="eggNOG" id="COG1802">
    <property type="taxonomic scope" value="Bacteria"/>
</dbReference>
<keyword evidence="1" id="KW-0805">Transcription regulation</keyword>
<name>X7E8T6_9GAMM</name>
<dbReference type="InterPro" id="IPR036388">
    <property type="entry name" value="WH-like_DNA-bd_sf"/>
</dbReference>
<sequence>MTKTTNIHRLEHICNEVRKRICVGEYADGQALYEEKLAKEFEVSRTPIRQVLHRLALERFVETKSGIGTLIIPTDRVSFKDDQNILVKTLTMMANLSPTSINADDRIELAALLHMSKILVEDFSVNTYWNVCYRYNYLIREKIRHDLMRDTTHILFCRLYRWLLVSFTPEKVEFLTQTLLNELQQANELVETEDNASSLLLLRANAILALSN</sequence>
<keyword evidence="2" id="KW-0238">DNA-binding</keyword>
<dbReference type="PANTHER" id="PTHR43537">
    <property type="entry name" value="TRANSCRIPTIONAL REGULATOR, GNTR FAMILY"/>
    <property type="match status" value="1"/>
</dbReference>
<gene>
    <name evidence="5" type="ORF">MUS1_01265</name>
</gene>
<evidence type="ECO:0000256" key="3">
    <source>
        <dbReference type="ARBA" id="ARBA00023163"/>
    </source>
</evidence>
<evidence type="ECO:0000259" key="4">
    <source>
        <dbReference type="PROSITE" id="PS50949"/>
    </source>
</evidence>
<dbReference type="InterPro" id="IPR000524">
    <property type="entry name" value="Tscrpt_reg_HTH_GntR"/>
</dbReference>
<dbReference type="PANTHER" id="PTHR43537:SF24">
    <property type="entry name" value="GLUCONATE OPERON TRANSCRIPTIONAL REPRESSOR"/>
    <property type="match status" value="1"/>
</dbReference>
<dbReference type="Pfam" id="PF00392">
    <property type="entry name" value="GntR"/>
    <property type="match status" value="1"/>
</dbReference>
<dbReference type="CDD" id="cd07377">
    <property type="entry name" value="WHTH_GntR"/>
    <property type="match status" value="1"/>
</dbReference>
<proteinExistence type="predicted"/>
<protein>
    <submittedName>
        <fullName evidence="5">GntR family transcriptional regulator</fullName>
    </submittedName>
</protein>
<reference evidence="5 6" key="1">
    <citation type="submission" date="2014-01" db="EMBL/GenBank/DDBJ databases">
        <title>Marinomonas ushuaiensis DSM 15871 Genome Sequencing.</title>
        <authorList>
            <person name="Lai Q."/>
            <person name="Shao Z.S."/>
        </authorList>
    </citation>
    <scope>NUCLEOTIDE SEQUENCE [LARGE SCALE GENOMIC DNA]</scope>
    <source>
        <strain evidence="5 6">DSM 15871</strain>
    </source>
</reference>
<dbReference type="InterPro" id="IPR036390">
    <property type="entry name" value="WH_DNA-bd_sf"/>
</dbReference>
<dbReference type="PROSITE" id="PS50949">
    <property type="entry name" value="HTH_GNTR"/>
    <property type="match status" value="1"/>
</dbReference>
<dbReference type="EMBL" id="JAMB01000001">
    <property type="protein sequence ID" value="ETX12265.1"/>
    <property type="molecule type" value="Genomic_DNA"/>
</dbReference>
<dbReference type="SUPFAM" id="SSF46785">
    <property type="entry name" value="Winged helix' DNA-binding domain"/>
    <property type="match status" value="1"/>
</dbReference>
<feature type="domain" description="HTH gntR-type" evidence="4">
    <location>
        <begin position="7"/>
        <end position="74"/>
    </location>
</feature>
<dbReference type="Gene3D" id="1.10.10.10">
    <property type="entry name" value="Winged helix-like DNA-binding domain superfamily/Winged helix DNA-binding domain"/>
    <property type="match status" value="1"/>
</dbReference>
<evidence type="ECO:0000313" key="6">
    <source>
        <dbReference type="Proteomes" id="UP000054058"/>
    </source>
</evidence>
<dbReference type="GO" id="GO:0003677">
    <property type="term" value="F:DNA binding"/>
    <property type="evidence" value="ECO:0007669"/>
    <property type="project" value="UniProtKB-KW"/>
</dbReference>
<organism evidence="5 6">
    <name type="scientific">Marinomonas ushuaiensis DSM 15871</name>
    <dbReference type="NCBI Taxonomy" id="1122207"/>
    <lineage>
        <taxon>Bacteria</taxon>
        <taxon>Pseudomonadati</taxon>
        <taxon>Pseudomonadota</taxon>
        <taxon>Gammaproteobacteria</taxon>
        <taxon>Oceanospirillales</taxon>
        <taxon>Oceanospirillaceae</taxon>
        <taxon>Marinomonas</taxon>
    </lineage>
</organism>
<dbReference type="AlphaFoldDB" id="X7E8T6"/>
<comment type="caution">
    <text evidence="5">The sequence shown here is derived from an EMBL/GenBank/DDBJ whole genome shotgun (WGS) entry which is preliminary data.</text>
</comment>
<dbReference type="GO" id="GO:0003700">
    <property type="term" value="F:DNA-binding transcription factor activity"/>
    <property type="evidence" value="ECO:0007669"/>
    <property type="project" value="InterPro"/>
</dbReference>
<dbReference type="SMART" id="SM00345">
    <property type="entry name" value="HTH_GNTR"/>
    <property type="match status" value="1"/>
</dbReference>
<evidence type="ECO:0000313" key="5">
    <source>
        <dbReference type="EMBL" id="ETX12265.1"/>
    </source>
</evidence>
<dbReference type="RefSeq" id="WP_051436037.1">
    <property type="nucleotide sequence ID" value="NZ_JAMB01000001.1"/>
</dbReference>
<accession>X7E8T6</accession>
<dbReference type="STRING" id="1122207.MUS1_01265"/>
<evidence type="ECO:0000256" key="1">
    <source>
        <dbReference type="ARBA" id="ARBA00023015"/>
    </source>
</evidence>
<dbReference type="PATRIC" id="fig|1122207.3.peg.261"/>
<dbReference type="Proteomes" id="UP000054058">
    <property type="component" value="Unassembled WGS sequence"/>
</dbReference>
<keyword evidence="3" id="KW-0804">Transcription</keyword>
<keyword evidence="6" id="KW-1185">Reference proteome</keyword>
<evidence type="ECO:0000256" key="2">
    <source>
        <dbReference type="ARBA" id="ARBA00023125"/>
    </source>
</evidence>